<accession>A0A199UX06</accession>
<dbReference type="AlphaFoldDB" id="A0A199UX06"/>
<organism evidence="2 3">
    <name type="scientific">Ananas comosus</name>
    <name type="common">Pineapple</name>
    <name type="synonym">Ananas ananas</name>
    <dbReference type="NCBI Taxonomy" id="4615"/>
    <lineage>
        <taxon>Eukaryota</taxon>
        <taxon>Viridiplantae</taxon>
        <taxon>Streptophyta</taxon>
        <taxon>Embryophyta</taxon>
        <taxon>Tracheophyta</taxon>
        <taxon>Spermatophyta</taxon>
        <taxon>Magnoliopsida</taxon>
        <taxon>Liliopsida</taxon>
        <taxon>Poales</taxon>
        <taxon>Bromeliaceae</taxon>
        <taxon>Bromelioideae</taxon>
        <taxon>Ananas</taxon>
    </lineage>
</organism>
<evidence type="ECO:0000256" key="1">
    <source>
        <dbReference type="SAM" id="Phobius"/>
    </source>
</evidence>
<protein>
    <submittedName>
        <fullName evidence="2">Putative UPF0481 protein</fullName>
    </submittedName>
</protein>
<keyword evidence="1" id="KW-1133">Transmembrane helix</keyword>
<dbReference type="PANTHER" id="PTHR31549">
    <property type="entry name" value="PROTEIN, PUTATIVE (DUF247)-RELATED-RELATED"/>
    <property type="match status" value="1"/>
</dbReference>
<dbReference type="EMBL" id="LSRQ01004444">
    <property type="protein sequence ID" value="OAY69352.1"/>
    <property type="molecule type" value="Genomic_DNA"/>
</dbReference>
<feature type="transmembrane region" description="Helical" evidence="1">
    <location>
        <begin position="575"/>
        <end position="592"/>
    </location>
</feature>
<proteinExistence type="predicted"/>
<keyword evidence="1" id="KW-0472">Membrane</keyword>
<keyword evidence="1" id="KW-0812">Transmembrane</keyword>
<dbReference type="Proteomes" id="UP000092600">
    <property type="component" value="Unassembled WGS sequence"/>
</dbReference>
<comment type="caution">
    <text evidence="2">The sequence shown here is derived from an EMBL/GenBank/DDBJ whole genome shotgun (WGS) entry which is preliminary data.</text>
</comment>
<evidence type="ECO:0000313" key="2">
    <source>
        <dbReference type="EMBL" id="OAY69352.1"/>
    </source>
</evidence>
<name>A0A199UX06_ANACO</name>
<gene>
    <name evidence="2" type="ORF">ACMD2_01013</name>
</gene>
<reference evidence="2 3" key="1">
    <citation type="journal article" date="2016" name="DNA Res.">
        <title>The draft genome of MD-2 pineapple using hybrid error correction of long reads.</title>
        <authorList>
            <person name="Redwan R.M."/>
            <person name="Saidin A."/>
            <person name="Kumar S.V."/>
        </authorList>
    </citation>
    <scope>NUCLEOTIDE SEQUENCE [LARGE SCALE GENOMIC DNA]</scope>
    <source>
        <strain evidence="3">cv. MD2</strain>
        <tissue evidence="2">Leaf</tissue>
    </source>
</reference>
<feature type="transmembrane region" description="Helical" evidence="1">
    <location>
        <begin position="541"/>
        <end position="563"/>
    </location>
</feature>
<dbReference type="InterPro" id="IPR004158">
    <property type="entry name" value="DUF247_pln"/>
</dbReference>
<evidence type="ECO:0000313" key="3">
    <source>
        <dbReference type="Proteomes" id="UP000092600"/>
    </source>
</evidence>
<sequence length="612" mass="69108">MQTSNSAGVPAAAEVLSAAGGRHSPLFDELRWVIHIRSLLSTDCGGGDDDDDSGIAVSVFNVPKPLLAARPEAYVPQLIAVGPYHHWRPELYEMERYKLAAAKRMQKHLRAAEFRLQQLVEQFVKVEHKIRAHYHRYLDFNGETLAWMMVVDGAFLLEFLQIYAVDDDEGKALKRVSSRMAHLVDFAGRKSAHNSILRDSIMLENQIPLFLLRKILDPQCASTQDSNNLLDRMLAEYVKELCPFKMMESFANVDSTKHAHILELLYYILVPELDKSGDTAVEIEEQNDASEPNEQMYGGNSNSSYVKQLFDAVWNFASGLNGRPIQYVKQVIVSRPIQFIVKAPWNILTSLPGLSVLKQPVEYLFFSSQSEENSKQEDPTSSHNINKPPLVEEITIPSVSELVDVGVKFSPTKGDIHTILFDVMTATFYLPTISLDINTGVILRNLVAYEASAASGPLVFTRYTELMNGIIDTEEDVMLLRQSGVLVNRMKSDRDVANLWNGMSKSIRLTKVSFLDKAIEDANKYYNSRWRVKTKMFTKKYVFGSWQFLTLLAAILMLLLTTLQAFCSVYTCSRFFGVVNVDLITFMASFVANEKDKARTKSSCIFAETFTF</sequence>
<dbReference type="STRING" id="4615.A0A199UX06"/>
<dbReference type="PANTHER" id="PTHR31549:SF312">
    <property type="entry name" value="OS06G0179500 PROTEIN"/>
    <property type="match status" value="1"/>
</dbReference>
<dbReference type="Pfam" id="PF03140">
    <property type="entry name" value="DUF247"/>
    <property type="match status" value="1"/>
</dbReference>